<dbReference type="HAMAP" id="MF_01877">
    <property type="entry name" value="16SrRNA_methyltr_I"/>
    <property type="match status" value="1"/>
</dbReference>
<dbReference type="Pfam" id="PF00590">
    <property type="entry name" value="TP_methylase"/>
    <property type="match status" value="1"/>
</dbReference>
<dbReference type="GO" id="GO:0006364">
    <property type="term" value="P:rRNA processing"/>
    <property type="evidence" value="ECO:0007669"/>
    <property type="project" value="UniProtKB-KW"/>
</dbReference>
<reference evidence="7" key="1">
    <citation type="journal article" date="2014" name="Front. Microbiol.">
        <title>High frequency of phylogenetically diverse reductive dehalogenase-homologous genes in deep subseafloor sedimentary metagenomes.</title>
        <authorList>
            <person name="Kawai M."/>
            <person name="Futagami T."/>
            <person name="Toyoda A."/>
            <person name="Takaki Y."/>
            <person name="Nishi S."/>
            <person name="Hori S."/>
            <person name="Arai W."/>
            <person name="Tsubouchi T."/>
            <person name="Morono Y."/>
            <person name="Uchiyama I."/>
            <person name="Ito T."/>
            <person name="Fujiyama A."/>
            <person name="Inagaki F."/>
            <person name="Takami H."/>
        </authorList>
    </citation>
    <scope>NUCLEOTIDE SEQUENCE</scope>
    <source>
        <strain evidence="7">Expedition CK06-06</strain>
    </source>
</reference>
<evidence type="ECO:0000313" key="7">
    <source>
        <dbReference type="EMBL" id="GAI71211.1"/>
    </source>
</evidence>
<evidence type="ECO:0000256" key="3">
    <source>
        <dbReference type="ARBA" id="ARBA00022603"/>
    </source>
</evidence>
<name>X1RW95_9ZZZZ</name>
<evidence type="ECO:0000256" key="1">
    <source>
        <dbReference type="ARBA" id="ARBA00022490"/>
    </source>
</evidence>
<keyword evidence="4" id="KW-0808">Transferase</keyword>
<dbReference type="InterPro" id="IPR014776">
    <property type="entry name" value="4pyrrole_Mease_sub2"/>
</dbReference>
<dbReference type="GO" id="GO:0008168">
    <property type="term" value="F:methyltransferase activity"/>
    <property type="evidence" value="ECO:0007669"/>
    <property type="project" value="UniProtKB-KW"/>
</dbReference>
<dbReference type="InterPro" id="IPR035996">
    <property type="entry name" value="4pyrrol_Methylase_sf"/>
</dbReference>
<dbReference type="PANTHER" id="PTHR46111:SF1">
    <property type="entry name" value="RIBOSOMAL RNA SMALL SUBUNIT METHYLTRANSFERASE I"/>
    <property type="match status" value="1"/>
</dbReference>
<dbReference type="FunFam" id="3.30.950.10:FF:000002">
    <property type="entry name" value="Ribosomal RNA small subunit methyltransferase I"/>
    <property type="match status" value="1"/>
</dbReference>
<dbReference type="AlphaFoldDB" id="X1RW95"/>
<dbReference type="FunFam" id="3.40.1010.10:FF:000007">
    <property type="entry name" value="Ribosomal RNA small subunit methyltransferase I"/>
    <property type="match status" value="1"/>
</dbReference>
<organism evidence="7">
    <name type="scientific">marine sediment metagenome</name>
    <dbReference type="NCBI Taxonomy" id="412755"/>
    <lineage>
        <taxon>unclassified sequences</taxon>
        <taxon>metagenomes</taxon>
        <taxon>ecological metagenomes</taxon>
    </lineage>
</organism>
<keyword evidence="5" id="KW-0949">S-adenosyl-L-methionine</keyword>
<dbReference type="NCBIfam" id="TIGR00096">
    <property type="entry name" value="16S rRNA (cytidine(1402)-2'-O)-methyltransferase"/>
    <property type="match status" value="1"/>
</dbReference>
<sequence>MPTLYVVATPIGNLDDISLRALRTLREVKLIAAEDTRKTKRLLITYDIKTPVTSYHEHNKWTKLGYILNRLEGEDVALVSNAGMPGISDPGYELIVAANQRGISVVPIPGPSVVITALVISGLPTDRFSYIGFLPRKVGARRRLLESIADEQGTIVALESPHRLLAALNDILLVLGDRRVAVCRELTKIYEEVFRGTISQAIEHFTEPRGEFTLVIEGKKERDKPQLTEDIERQLHHMRLSGVAAKEAIAKVAGETGLSKKELYRAWLRL</sequence>
<dbReference type="InterPro" id="IPR014777">
    <property type="entry name" value="4pyrrole_Mease_sub1"/>
</dbReference>
<dbReference type="PANTHER" id="PTHR46111">
    <property type="entry name" value="RIBOSOMAL RNA SMALL SUBUNIT METHYLTRANSFERASE I"/>
    <property type="match status" value="1"/>
</dbReference>
<dbReference type="Gene3D" id="3.40.1010.10">
    <property type="entry name" value="Cobalt-precorrin-4 Transmethylase, Domain 1"/>
    <property type="match status" value="1"/>
</dbReference>
<evidence type="ECO:0000256" key="4">
    <source>
        <dbReference type="ARBA" id="ARBA00022679"/>
    </source>
</evidence>
<evidence type="ECO:0000256" key="2">
    <source>
        <dbReference type="ARBA" id="ARBA00022552"/>
    </source>
</evidence>
<comment type="caution">
    <text evidence="7">The sequence shown here is derived from an EMBL/GenBank/DDBJ whole genome shotgun (WGS) entry which is preliminary data.</text>
</comment>
<dbReference type="InterPro" id="IPR000878">
    <property type="entry name" value="4pyrrol_Mease"/>
</dbReference>
<dbReference type="InterPro" id="IPR018063">
    <property type="entry name" value="SAM_MeTrfase_RsmI_CS"/>
</dbReference>
<keyword evidence="2" id="KW-0698">rRNA processing</keyword>
<protein>
    <recommendedName>
        <fullName evidence="6">Tetrapyrrole methylase domain-containing protein</fullName>
    </recommendedName>
</protein>
<gene>
    <name evidence="7" type="ORF">S12H4_03400</name>
</gene>
<dbReference type="EMBL" id="BARW01000949">
    <property type="protein sequence ID" value="GAI71211.1"/>
    <property type="molecule type" value="Genomic_DNA"/>
</dbReference>
<dbReference type="GO" id="GO:0032259">
    <property type="term" value="P:methylation"/>
    <property type="evidence" value="ECO:0007669"/>
    <property type="project" value="UniProtKB-KW"/>
</dbReference>
<accession>X1RW95</accession>
<evidence type="ECO:0000256" key="5">
    <source>
        <dbReference type="ARBA" id="ARBA00022691"/>
    </source>
</evidence>
<dbReference type="SUPFAM" id="SSF53790">
    <property type="entry name" value="Tetrapyrrole methylase"/>
    <property type="match status" value="1"/>
</dbReference>
<keyword evidence="3" id="KW-0489">Methyltransferase</keyword>
<feature type="domain" description="Tetrapyrrole methylase" evidence="6">
    <location>
        <begin position="3"/>
        <end position="201"/>
    </location>
</feature>
<dbReference type="PROSITE" id="PS01296">
    <property type="entry name" value="RSMI"/>
    <property type="match status" value="1"/>
</dbReference>
<evidence type="ECO:0000259" key="6">
    <source>
        <dbReference type="Pfam" id="PF00590"/>
    </source>
</evidence>
<keyword evidence="1" id="KW-0963">Cytoplasm</keyword>
<dbReference type="InterPro" id="IPR008189">
    <property type="entry name" value="rRNA_ssu_MeTfrase_I"/>
</dbReference>
<proteinExistence type="inferred from homology"/>
<dbReference type="PIRSF" id="PIRSF005917">
    <property type="entry name" value="MTase_YraL"/>
    <property type="match status" value="1"/>
</dbReference>
<dbReference type="CDD" id="cd11648">
    <property type="entry name" value="RsmI"/>
    <property type="match status" value="1"/>
</dbReference>
<dbReference type="Gene3D" id="3.30.950.10">
    <property type="entry name" value="Methyltransferase, Cobalt-precorrin-4 Transmethylase, Domain 2"/>
    <property type="match status" value="1"/>
</dbReference>